<sequence length="153" mass="17378">MSFKIRKAVLKDLPAVLDLIQELATFENEPKAVEVTVEELQTDYAKNLFSCIVAVSDNKIVGLALYYNRYSTWKGKTIHLEDLVVTQTHRGKGIGKALLNVIIAEAKKEGVRRVEWCVLDWNANAINFYESTGATILKDWYLVQLDKKGIENF</sequence>
<dbReference type="EC" id="2.3.-.-" evidence="4"/>
<feature type="domain" description="N-acetyltransferase" evidence="3">
    <location>
        <begin position="3"/>
        <end position="151"/>
    </location>
</feature>
<evidence type="ECO:0000313" key="5">
    <source>
        <dbReference type="Proteomes" id="UP001596997"/>
    </source>
</evidence>
<gene>
    <name evidence="4" type="ORF">ACFQ1O_14410</name>
</gene>
<keyword evidence="5" id="KW-1185">Reference proteome</keyword>
<comment type="caution">
    <text evidence="4">The sequence shown here is derived from an EMBL/GenBank/DDBJ whole genome shotgun (WGS) entry which is preliminary data.</text>
</comment>
<name>A0ABW3I6T3_9FLAO</name>
<dbReference type="InterPro" id="IPR051016">
    <property type="entry name" value="Diverse_Substrate_AcTransf"/>
</dbReference>
<dbReference type="RefSeq" id="WP_377717315.1">
    <property type="nucleotide sequence ID" value="NZ_JBHTJM010000011.1"/>
</dbReference>
<protein>
    <submittedName>
        <fullName evidence="4">GNAT family N-acetyltransferase</fullName>
        <ecNumber evidence="4">2.3.-.-</ecNumber>
    </submittedName>
</protein>
<dbReference type="PANTHER" id="PTHR10545">
    <property type="entry name" value="DIAMINE N-ACETYLTRANSFERASE"/>
    <property type="match status" value="1"/>
</dbReference>
<keyword evidence="2 4" id="KW-0012">Acyltransferase</keyword>
<dbReference type="Pfam" id="PF00583">
    <property type="entry name" value="Acetyltransf_1"/>
    <property type="match status" value="1"/>
</dbReference>
<dbReference type="CDD" id="cd04301">
    <property type="entry name" value="NAT_SF"/>
    <property type="match status" value="1"/>
</dbReference>
<keyword evidence="1 4" id="KW-0808">Transferase</keyword>
<dbReference type="EMBL" id="JBHTJM010000011">
    <property type="protein sequence ID" value="MFD0965207.1"/>
    <property type="molecule type" value="Genomic_DNA"/>
</dbReference>
<organism evidence="4 5">
    <name type="scientific">Pseudofulvibacter geojedonensis</name>
    <dbReference type="NCBI Taxonomy" id="1123758"/>
    <lineage>
        <taxon>Bacteria</taxon>
        <taxon>Pseudomonadati</taxon>
        <taxon>Bacteroidota</taxon>
        <taxon>Flavobacteriia</taxon>
        <taxon>Flavobacteriales</taxon>
        <taxon>Flavobacteriaceae</taxon>
        <taxon>Pseudofulvibacter</taxon>
    </lineage>
</organism>
<evidence type="ECO:0000313" key="4">
    <source>
        <dbReference type="EMBL" id="MFD0965207.1"/>
    </source>
</evidence>
<reference evidence="5" key="1">
    <citation type="journal article" date="2019" name="Int. J. Syst. Evol. Microbiol.">
        <title>The Global Catalogue of Microorganisms (GCM) 10K type strain sequencing project: providing services to taxonomists for standard genome sequencing and annotation.</title>
        <authorList>
            <consortium name="The Broad Institute Genomics Platform"/>
            <consortium name="The Broad Institute Genome Sequencing Center for Infectious Disease"/>
            <person name="Wu L."/>
            <person name="Ma J."/>
        </authorList>
    </citation>
    <scope>NUCLEOTIDE SEQUENCE [LARGE SCALE GENOMIC DNA]</scope>
    <source>
        <strain evidence="5">CCUG 62114</strain>
    </source>
</reference>
<proteinExistence type="predicted"/>
<dbReference type="PROSITE" id="PS51186">
    <property type="entry name" value="GNAT"/>
    <property type="match status" value="1"/>
</dbReference>
<evidence type="ECO:0000256" key="2">
    <source>
        <dbReference type="ARBA" id="ARBA00023315"/>
    </source>
</evidence>
<dbReference type="Proteomes" id="UP001596997">
    <property type="component" value="Unassembled WGS sequence"/>
</dbReference>
<accession>A0ABW3I6T3</accession>
<evidence type="ECO:0000256" key="1">
    <source>
        <dbReference type="ARBA" id="ARBA00022679"/>
    </source>
</evidence>
<dbReference type="InterPro" id="IPR000182">
    <property type="entry name" value="GNAT_dom"/>
</dbReference>
<dbReference type="Gene3D" id="3.40.630.30">
    <property type="match status" value="1"/>
</dbReference>
<dbReference type="SUPFAM" id="SSF55729">
    <property type="entry name" value="Acyl-CoA N-acyltransferases (Nat)"/>
    <property type="match status" value="1"/>
</dbReference>
<dbReference type="PANTHER" id="PTHR10545:SF29">
    <property type="entry name" value="GH14572P-RELATED"/>
    <property type="match status" value="1"/>
</dbReference>
<evidence type="ECO:0000259" key="3">
    <source>
        <dbReference type="PROSITE" id="PS51186"/>
    </source>
</evidence>
<dbReference type="GO" id="GO:0016746">
    <property type="term" value="F:acyltransferase activity"/>
    <property type="evidence" value="ECO:0007669"/>
    <property type="project" value="UniProtKB-KW"/>
</dbReference>
<dbReference type="InterPro" id="IPR016181">
    <property type="entry name" value="Acyl_CoA_acyltransferase"/>
</dbReference>